<reference evidence="1" key="1">
    <citation type="submission" date="2021-08" db="EMBL/GenBank/DDBJ databases">
        <title>The first chromosome-level gecko genome reveals the dynamic sex chromosomes of Neotropical dwarf geckos (Sphaerodactylidae: Sphaerodactylus).</title>
        <authorList>
            <person name="Pinto B.J."/>
            <person name="Keating S.E."/>
            <person name="Gamble T."/>
        </authorList>
    </citation>
    <scope>NUCLEOTIDE SEQUENCE</scope>
    <source>
        <strain evidence="1">TG3544</strain>
    </source>
</reference>
<keyword evidence="2" id="KW-1185">Reference proteome</keyword>
<organism evidence="1 2">
    <name type="scientific">Sphaerodactylus townsendi</name>
    <dbReference type="NCBI Taxonomy" id="933632"/>
    <lineage>
        <taxon>Eukaryota</taxon>
        <taxon>Metazoa</taxon>
        <taxon>Chordata</taxon>
        <taxon>Craniata</taxon>
        <taxon>Vertebrata</taxon>
        <taxon>Euteleostomi</taxon>
        <taxon>Lepidosauria</taxon>
        <taxon>Squamata</taxon>
        <taxon>Bifurcata</taxon>
        <taxon>Gekkota</taxon>
        <taxon>Sphaerodactylidae</taxon>
        <taxon>Sphaerodactylus</taxon>
    </lineage>
</organism>
<comment type="caution">
    <text evidence="1">The sequence shown here is derived from an EMBL/GenBank/DDBJ whole genome shotgun (WGS) entry which is preliminary data.</text>
</comment>
<gene>
    <name evidence="1" type="ORF">K3G42_017908</name>
</gene>
<name>A0ACB8F2Z6_9SAUR</name>
<dbReference type="Proteomes" id="UP000827872">
    <property type="component" value="Linkage Group LG05"/>
</dbReference>
<protein>
    <submittedName>
        <fullName evidence="1">Uncharacterized protein</fullName>
    </submittedName>
</protein>
<evidence type="ECO:0000313" key="1">
    <source>
        <dbReference type="EMBL" id="KAH7999725.1"/>
    </source>
</evidence>
<evidence type="ECO:0000313" key="2">
    <source>
        <dbReference type="Proteomes" id="UP000827872"/>
    </source>
</evidence>
<dbReference type="EMBL" id="CM037618">
    <property type="protein sequence ID" value="KAH7999725.1"/>
    <property type="molecule type" value="Genomic_DNA"/>
</dbReference>
<accession>A0ACB8F2Z6</accession>
<proteinExistence type="predicted"/>
<sequence>MAFALCGTLTKRYCCSSSFCHSDVLTVQCSLKEQSKMIHSTVLLTPTELVLYWLDQTCTSTDNGKTDCIACNLIYAKKQTVDFNRTPIFSMTIKNKTLYGDFFHNIN</sequence>